<organism evidence="1 2">
    <name type="scientific">Candidatus Methanocrinis alkalitolerans</name>
    <dbReference type="NCBI Taxonomy" id="3033395"/>
    <lineage>
        <taxon>Archaea</taxon>
        <taxon>Methanobacteriati</taxon>
        <taxon>Methanobacteriota</taxon>
        <taxon>Stenosarchaea group</taxon>
        <taxon>Methanomicrobia</taxon>
        <taxon>Methanotrichales</taxon>
        <taxon>Methanotrichaceae</taxon>
        <taxon>Methanocrinis</taxon>
    </lineage>
</organism>
<proteinExistence type="predicted"/>
<evidence type="ECO:0000313" key="2">
    <source>
        <dbReference type="Proteomes" id="UP001215956"/>
    </source>
</evidence>
<gene>
    <name evidence="1" type="ORF">P0O24_07970</name>
</gene>
<accession>A0ABT5XFX7</accession>
<reference evidence="1 2" key="1">
    <citation type="submission" date="2023-03" db="EMBL/GenBank/DDBJ databases">
        <title>Whole genome sequencing of Methanotrichaceae archaeon M04Ac.</title>
        <authorList>
            <person name="Khomyakova M.A."/>
            <person name="Merkel A.Y."/>
            <person name="Slobodkin A.I."/>
        </authorList>
    </citation>
    <scope>NUCLEOTIDE SEQUENCE [LARGE SCALE GENOMIC DNA]</scope>
    <source>
        <strain evidence="1 2">M04Ac</strain>
    </source>
</reference>
<protein>
    <submittedName>
        <fullName evidence="1">Uncharacterized protein</fullName>
    </submittedName>
</protein>
<dbReference type="RefSeq" id="WP_316969223.1">
    <property type="nucleotide sequence ID" value="NZ_JARFPL010000022.1"/>
</dbReference>
<name>A0ABT5XFX7_9EURY</name>
<comment type="caution">
    <text evidence="1">The sequence shown here is derived from an EMBL/GenBank/DDBJ whole genome shotgun (WGS) entry which is preliminary data.</text>
</comment>
<dbReference type="Proteomes" id="UP001215956">
    <property type="component" value="Unassembled WGS sequence"/>
</dbReference>
<keyword evidence="2" id="KW-1185">Reference proteome</keyword>
<sequence length="93" mass="10777">MSKRIGMRIDSDSLSPAVLSLLVRAFEDGRELSYREMMQIVAELLCSSGYSRRDLLTLMKRLGVDDSEMQADLIYMARSWRSRDPFTYNAAYR</sequence>
<dbReference type="EMBL" id="JARFPL010000022">
    <property type="protein sequence ID" value="MDF0593518.1"/>
    <property type="molecule type" value="Genomic_DNA"/>
</dbReference>
<evidence type="ECO:0000313" key="1">
    <source>
        <dbReference type="EMBL" id="MDF0593518.1"/>
    </source>
</evidence>